<dbReference type="PRINTS" id="PR00783">
    <property type="entry name" value="MINTRINSICP"/>
</dbReference>
<gene>
    <name evidence="9" type="ORF">TcWFU_009057</name>
</gene>
<dbReference type="PANTHER" id="PTHR43829:SF9">
    <property type="entry name" value="AQUAPORIN-9"/>
    <property type="match status" value="1"/>
</dbReference>
<feature type="transmembrane region" description="Helical" evidence="8">
    <location>
        <begin position="190"/>
        <end position="207"/>
    </location>
</feature>
<evidence type="ECO:0000256" key="5">
    <source>
        <dbReference type="ARBA" id="ARBA00022989"/>
    </source>
</evidence>
<sequence>MKHVTESYKAFMHSIADRMRLTKYPLLRDLIAETAGAFVFVAFGSGVAAQAELQRPDFGNSMDISCGYAFGWALGLLVSGSRSPGMCNPCIAFANALVGRLDFLTMLLFWLAELIGAIIGSLFVMAIYWEKIIDFTNTYDNGSLNMNSTGTIFTSTANTTIGSLCAGQVITGMFTLAAILAILDKNNWDLSYFYVIIYAVVIQFLMFNDFTVQTTSSVNPAYDLGGRIALSMTGYGSSPFTYANHAFWVFLVMPFVGTICGVLLYELVIGVHLPGAGRNGGPSDIRNDDSDA</sequence>
<evidence type="ECO:0000256" key="8">
    <source>
        <dbReference type="SAM" id="Phobius"/>
    </source>
</evidence>
<keyword evidence="3 7" id="KW-0813">Transport</keyword>
<dbReference type="InterPro" id="IPR050363">
    <property type="entry name" value="MIP/Aquaporin"/>
</dbReference>
<organism evidence="9 10">
    <name type="scientific">Taenia crassiceps</name>
    <dbReference type="NCBI Taxonomy" id="6207"/>
    <lineage>
        <taxon>Eukaryota</taxon>
        <taxon>Metazoa</taxon>
        <taxon>Spiralia</taxon>
        <taxon>Lophotrochozoa</taxon>
        <taxon>Platyhelminthes</taxon>
        <taxon>Cestoda</taxon>
        <taxon>Eucestoda</taxon>
        <taxon>Cyclophyllidea</taxon>
        <taxon>Taeniidae</taxon>
        <taxon>Taenia</taxon>
    </lineage>
</organism>
<keyword evidence="5 8" id="KW-1133">Transmembrane helix</keyword>
<comment type="subcellular location">
    <subcellularLocation>
        <location evidence="1">Membrane</location>
        <topology evidence="1">Multi-pass membrane protein</topology>
    </subcellularLocation>
</comment>
<dbReference type="InterPro" id="IPR023271">
    <property type="entry name" value="Aquaporin-like"/>
</dbReference>
<feature type="transmembrane region" description="Helical" evidence="8">
    <location>
        <begin position="107"/>
        <end position="129"/>
    </location>
</feature>
<dbReference type="PANTHER" id="PTHR43829">
    <property type="entry name" value="AQUAPORIN OR AQUAGLYCEROPORIN RELATED"/>
    <property type="match status" value="1"/>
</dbReference>
<proteinExistence type="inferred from homology"/>
<reference evidence="9 10" key="1">
    <citation type="journal article" date="2022" name="Front. Cell. Infect. Microbiol.">
        <title>The Genomes of Two Strains of Taenia crassiceps the Animal Model for the Study of Human Cysticercosis.</title>
        <authorList>
            <person name="Bobes R.J."/>
            <person name="Estrada K."/>
            <person name="Rios-Valencia D.G."/>
            <person name="Calderon-Gallegos A."/>
            <person name="de la Torre P."/>
            <person name="Carrero J.C."/>
            <person name="Sanchez-Flores A."/>
            <person name="Laclette J.P."/>
        </authorList>
    </citation>
    <scope>NUCLEOTIDE SEQUENCE [LARGE SCALE GENOMIC DNA]</scope>
    <source>
        <strain evidence="9">WFUcys</strain>
    </source>
</reference>
<protein>
    <submittedName>
        <fullName evidence="9">Aquaporin-3</fullName>
    </submittedName>
</protein>
<dbReference type="Gene3D" id="1.20.1080.10">
    <property type="entry name" value="Glycerol uptake facilitator protein"/>
    <property type="match status" value="1"/>
</dbReference>
<evidence type="ECO:0000256" key="6">
    <source>
        <dbReference type="ARBA" id="ARBA00023136"/>
    </source>
</evidence>
<evidence type="ECO:0000256" key="7">
    <source>
        <dbReference type="RuleBase" id="RU000477"/>
    </source>
</evidence>
<feature type="transmembrane region" description="Helical" evidence="8">
    <location>
        <begin position="30"/>
        <end position="49"/>
    </location>
</feature>
<accession>A0ABR4Q3H1</accession>
<name>A0ABR4Q3H1_9CEST</name>
<dbReference type="SUPFAM" id="SSF81338">
    <property type="entry name" value="Aquaporin-like"/>
    <property type="match status" value="1"/>
</dbReference>
<feature type="transmembrane region" description="Helical" evidence="8">
    <location>
        <begin position="161"/>
        <end position="183"/>
    </location>
</feature>
<dbReference type="EMBL" id="JAKROA010000014">
    <property type="protein sequence ID" value="KAL5104150.1"/>
    <property type="molecule type" value="Genomic_DNA"/>
</dbReference>
<evidence type="ECO:0000256" key="2">
    <source>
        <dbReference type="ARBA" id="ARBA00006175"/>
    </source>
</evidence>
<comment type="caution">
    <text evidence="9">The sequence shown here is derived from an EMBL/GenBank/DDBJ whole genome shotgun (WGS) entry which is preliminary data.</text>
</comment>
<evidence type="ECO:0000256" key="4">
    <source>
        <dbReference type="ARBA" id="ARBA00022692"/>
    </source>
</evidence>
<dbReference type="Proteomes" id="UP001651158">
    <property type="component" value="Unassembled WGS sequence"/>
</dbReference>
<feature type="transmembrane region" description="Helical" evidence="8">
    <location>
        <begin position="61"/>
        <end position="78"/>
    </location>
</feature>
<evidence type="ECO:0000256" key="3">
    <source>
        <dbReference type="ARBA" id="ARBA00022448"/>
    </source>
</evidence>
<keyword evidence="4 7" id="KW-0812">Transmembrane</keyword>
<evidence type="ECO:0000313" key="10">
    <source>
        <dbReference type="Proteomes" id="UP001651158"/>
    </source>
</evidence>
<dbReference type="InterPro" id="IPR000425">
    <property type="entry name" value="MIP"/>
</dbReference>
<dbReference type="Pfam" id="PF00230">
    <property type="entry name" value="MIP"/>
    <property type="match status" value="1"/>
</dbReference>
<comment type="similarity">
    <text evidence="2 7">Belongs to the MIP/aquaporin (TC 1.A.8) family.</text>
</comment>
<keyword evidence="6 8" id="KW-0472">Membrane</keyword>
<keyword evidence="10" id="KW-1185">Reference proteome</keyword>
<feature type="transmembrane region" description="Helical" evidence="8">
    <location>
        <begin position="246"/>
        <end position="268"/>
    </location>
</feature>
<evidence type="ECO:0000256" key="1">
    <source>
        <dbReference type="ARBA" id="ARBA00004141"/>
    </source>
</evidence>
<evidence type="ECO:0000313" key="9">
    <source>
        <dbReference type="EMBL" id="KAL5104150.1"/>
    </source>
</evidence>